<comment type="caution">
    <text evidence="8">The sequence shown here is derived from an EMBL/GenBank/DDBJ whole genome shotgun (WGS) entry which is preliminary data.</text>
</comment>
<dbReference type="InterPro" id="IPR010104">
    <property type="entry name" value="TonB_rcpt_bac"/>
</dbReference>
<evidence type="ECO:0000259" key="6">
    <source>
        <dbReference type="Pfam" id="PF00593"/>
    </source>
</evidence>
<keyword evidence="4" id="KW-0798">TonB box</keyword>
<dbReference type="RefSeq" id="WP_377337860.1">
    <property type="nucleotide sequence ID" value="NZ_JALBWS010000015.1"/>
</dbReference>
<gene>
    <name evidence="8" type="ORF">ACFPK0_01410</name>
</gene>
<evidence type="ECO:0000256" key="5">
    <source>
        <dbReference type="SAM" id="SignalP"/>
    </source>
</evidence>
<dbReference type="PANTHER" id="PTHR40980:SF3">
    <property type="entry name" value="TONB-DEPENDENT RECEPTOR-LIKE BETA-BARREL DOMAIN-CONTAINING PROTEIN"/>
    <property type="match status" value="1"/>
</dbReference>
<dbReference type="InterPro" id="IPR037066">
    <property type="entry name" value="Plug_dom_sf"/>
</dbReference>
<comment type="similarity">
    <text evidence="4">Belongs to the TonB-dependent receptor family.</text>
</comment>
<dbReference type="NCBIfam" id="TIGR01782">
    <property type="entry name" value="TonB-Xanth-Caul"/>
    <property type="match status" value="1"/>
</dbReference>
<protein>
    <submittedName>
        <fullName evidence="8">TonB-dependent receptor</fullName>
    </submittedName>
</protein>
<proteinExistence type="inferred from homology"/>
<evidence type="ECO:0000313" key="9">
    <source>
        <dbReference type="Proteomes" id="UP001596018"/>
    </source>
</evidence>
<accession>A0ABW0JRE0</accession>
<dbReference type="CDD" id="cd01347">
    <property type="entry name" value="ligand_gated_channel"/>
    <property type="match status" value="1"/>
</dbReference>
<keyword evidence="9" id="KW-1185">Reference proteome</keyword>
<keyword evidence="5" id="KW-0732">Signal</keyword>
<feature type="signal peptide" evidence="5">
    <location>
        <begin position="1"/>
        <end position="30"/>
    </location>
</feature>
<sequence length="938" mass="101350">MHLLNSQKKTPVTALALAIGLALQTGAVMAQDTNTSSQDSSVAPSAAAADKDVTSLTSVTVTGYRASVQKALDVKRGELGMVDAIMAEDVGKFPDLNLAESLQRIPGVVITRDAGEGRNITVRGLGPDFTRVRINGMEALTTVGSSDQSGGTNRSRGFDFNVFAADLFSSMIVHKTASADVEEGSLGATVDLNTAHPFDYDGFTLAANTEASYGSMSNKTDPRVSGLIANTWADGTFGALLSVAYSEKHTLEEGTGSGRWANGPSNGGFDESSPFTEALGEDVYTPRFPRYTQMLHDQKRLGVTGSLQWKPSADTLFTLDAMYSKIDAQRDEHYIEAISFSRNVTKLPDGTSFTGKPETIVKDGYVDPASGGLLYGSFDNVDVRSENRHDEWSTVFKQLSLTGKHSFSDDFMIDGKVGTSSSNHDNPVQTTVMMDKRNVDNYSYDYRGNKWAPVIDYGISPTDPTGWNLSTIRMRQSTVDNDFHTGELNFNWRLSDGFSLRGGVLAKNYKFASTEARRTANEAIVPDFADGTTVVPTNLVDQVSLKGVSGSPGTWVVPDFGGIADHFNIFNGQGTFALSPYAASERSVTEKDRGGWLMGEFSFNVGAIPVSGNLGVRYVKTSQSSHGIAVINGENTPVEAKRDYNDTLPSLNLVAELTPDFLLRFGAAKVMARPGLGSLTPGVTVSVSGGARTVKGGNPNLDPIRAKTYDFAAEWYFNEASLLSVGLFYKDIDSFAQNTNERRAFNTSGLPDNVAIDLGASPDDDFSFSVPINTPGGALKGAEANYVQTFTFLPGKFSNFGAQLNYTFVDSKIQYMTSKGDNSLKTDLTGLSRHSWSATLFYQGDRFSGRVSATNRDDYLIQVPGTEQGFTDDVHGQSGNTFVDASLRYKLNDKMELSLEGTNLTNEPSQTWVGAGSQLPLDYSETGRVYLVGFRYKL</sequence>
<feature type="domain" description="TonB-dependent receptor-like beta-barrel" evidence="6">
    <location>
        <begin position="438"/>
        <end position="904"/>
    </location>
</feature>
<dbReference type="Proteomes" id="UP001596018">
    <property type="component" value="Unassembled WGS sequence"/>
</dbReference>
<feature type="chain" id="PRO_5045496306" evidence="5">
    <location>
        <begin position="31"/>
        <end position="938"/>
    </location>
</feature>
<dbReference type="Pfam" id="PF07715">
    <property type="entry name" value="Plug"/>
    <property type="match status" value="1"/>
</dbReference>
<dbReference type="Gene3D" id="2.40.170.20">
    <property type="entry name" value="TonB-dependent receptor, beta-barrel domain"/>
    <property type="match status" value="1"/>
</dbReference>
<dbReference type="InterPro" id="IPR000531">
    <property type="entry name" value="Beta-barrel_TonB"/>
</dbReference>
<evidence type="ECO:0000256" key="4">
    <source>
        <dbReference type="RuleBase" id="RU003357"/>
    </source>
</evidence>
<evidence type="ECO:0000256" key="2">
    <source>
        <dbReference type="ARBA" id="ARBA00023136"/>
    </source>
</evidence>
<dbReference type="PANTHER" id="PTHR40980">
    <property type="entry name" value="PLUG DOMAIN-CONTAINING PROTEIN"/>
    <property type="match status" value="1"/>
</dbReference>
<feature type="domain" description="TonB-dependent receptor plug" evidence="7">
    <location>
        <begin position="80"/>
        <end position="188"/>
    </location>
</feature>
<evidence type="ECO:0000259" key="7">
    <source>
        <dbReference type="Pfam" id="PF07715"/>
    </source>
</evidence>
<dbReference type="Pfam" id="PF00593">
    <property type="entry name" value="TonB_dep_Rec_b-barrel"/>
    <property type="match status" value="1"/>
</dbReference>
<reference evidence="9" key="1">
    <citation type="journal article" date="2019" name="Int. J. Syst. Evol. Microbiol.">
        <title>The Global Catalogue of Microorganisms (GCM) 10K type strain sequencing project: providing services to taxonomists for standard genome sequencing and annotation.</title>
        <authorList>
            <consortium name="The Broad Institute Genomics Platform"/>
            <consortium name="The Broad Institute Genome Sequencing Center for Infectious Disease"/>
            <person name="Wu L."/>
            <person name="Ma J."/>
        </authorList>
    </citation>
    <scope>NUCLEOTIDE SEQUENCE [LARGE SCALE GENOMIC DNA]</scope>
    <source>
        <strain evidence="9">KACC 12822</strain>
    </source>
</reference>
<evidence type="ECO:0000256" key="3">
    <source>
        <dbReference type="ARBA" id="ARBA00023237"/>
    </source>
</evidence>
<dbReference type="EMBL" id="JBHSMM010000001">
    <property type="protein sequence ID" value="MFC5438664.1"/>
    <property type="molecule type" value="Genomic_DNA"/>
</dbReference>
<dbReference type="Gene3D" id="2.170.130.10">
    <property type="entry name" value="TonB-dependent receptor, plug domain"/>
    <property type="match status" value="1"/>
</dbReference>
<organism evidence="8 9">
    <name type="scientific">Rhodanobacter ginsenosidimutans</name>
    <dbReference type="NCBI Taxonomy" id="490571"/>
    <lineage>
        <taxon>Bacteria</taxon>
        <taxon>Pseudomonadati</taxon>
        <taxon>Pseudomonadota</taxon>
        <taxon>Gammaproteobacteria</taxon>
        <taxon>Lysobacterales</taxon>
        <taxon>Rhodanobacteraceae</taxon>
        <taxon>Rhodanobacter</taxon>
    </lineage>
</organism>
<name>A0ABW0JRE0_9GAMM</name>
<dbReference type="InterPro" id="IPR012910">
    <property type="entry name" value="Plug_dom"/>
</dbReference>
<keyword evidence="3" id="KW-0998">Cell outer membrane</keyword>
<comment type="subcellular location">
    <subcellularLocation>
        <location evidence="1 4">Cell outer membrane</location>
    </subcellularLocation>
</comment>
<dbReference type="InterPro" id="IPR036942">
    <property type="entry name" value="Beta-barrel_TonB_sf"/>
</dbReference>
<dbReference type="SUPFAM" id="SSF56935">
    <property type="entry name" value="Porins"/>
    <property type="match status" value="1"/>
</dbReference>
<evidence type="ECO:0000313" key="8">
    <source>
        <dbReference type="EMBL" id="MFC5438664.1"/>
    </source>
</evidence>
<evidence type="ECO:0000256" key="1">
    <source>
        <dbReference type="ARBA" id="ARBA00004442"/>
    </source>
</evidence>
<keyword evidence="8" id="KW-0675">Receptor</keyword>
<keyword evidence="2 4" id="KW-0472">Membrane</keyword>